<name>A0A0G1GQ12_9BACT</name>
<comment type="caution">
    <text evidence="3">The sequence shown here is derived from an EMBL/GenBank/DDBJ whole genome shotgun (WGS) entry which is preliminary data.</text>
</comment>
<dbReference type="PANTHER" id="PTHR43022:SF1">
    <property type="entry name" value="PROTEIN SMF"/>
    <property type="match status" value="1"/>
</dbReference>
<dbReference type="AlphaFoldDB" id="A0A0G1GQ12"/>
<organism evidence="3 4">
    <name type="scientific">Candidatus Collierbacteria bacterium GW2011_GWA1_44_12</name>
    <dbReference type="NCBI Taxonomy" id="1618376"/>
    <lineage>
        <taxon>Bacteria</taxon>
        <taxon>Candidatus Collieribacteriota</taxon>
    </lineage>
</organism>
<evidence type="ECO:0000313" key="4">
    <source>
        <dbReference type="Proteomes" id="UP000034069"/>
    </source>
</evidence>
<protein>
    <submittedName>
        <fullName evidence="3">Protecting protein DprA protein</fullName>
    </submittedName>
</protein>
<dbReference type="PANTHER" id="PTHR43022">
    <property type="entry name" value="PROTEIN SMF"/>
    <property type="match status" value="1"/>
</dbReference>
<reference evidence="3 4" key="1">
    <citation type="journal article" date="2015" name="Nature">
        <title>rRNA introns, odd ribosomes, and small enigmatic genomes across a large radiation of phyla.</title>
        <authorList>
            <person name="Brown C.T."/>
            <person name="Hug L.A."/>
            <person name="Thomas B.C."/>
            <person name="Sharon I."/>
            <person name="Castelle C.J."/>
            <person name="Singh A."/>
            <person name="Wilkins M.J."/>
            <person name="Williams K.H."/>
            <person name="Banfield J.F."/>
        </authorList>
    </citation>
    <scope>NUCLEOTIDE SEQUENCE [LARGE SCALE GENOMIC DNA]</scope>
</reference>
<accession>A0A0G1GQ12</accession>
<dbReference type="Pfam" id="PF02481">
    <property type="entry name" value="DNA_processg_A"/>
    <property type="match status" value="1"/>
</dbReference>
<evidence type="ECO:0000259" key="2">
    <source>
        <dbReference type="Pfam" id="PF02481"/>
    </source>
</evidence>
<dbReference type="InterPro" id="IPR003488">
    <property type="entry name" value="DprA"/>
</dbReference>
<evidence type="ECO:0000256" key="1">
    <source>
        <dbReference type="ARBA" id="ARBA00006525"/>
    </source>
</evidence>
<evidence type="ECO:0000313" key="3">
    <source>
        <dbReference type="EMBL" id="KKT36433.1"/>
    </source>
</evidence>
<comment type="similarity">
    <text evidence="1">Belongs to the DprA/Smf family.</text>
</comment>
<dbReference type="Gene3D" id="3.40.50.450">
    <property type="match status" value="1"/>
</dbReference>
<sequence>MELEVSEWPKGLEKVKPGIKNIFYKGNIGLLSDGRPRLAVVGSRKMTDYGREIIDRWVPSLVRRGVVIVSGFMYGVDQEAHRVCIEEGGSTIAVLGWGIDRKVARLDENLYQKILESDGLIVSEYPGVTPARIWTFPQRDRIVVGISDAVWVVEGALKSGSMITANQATAQGKPLLALPGRVGVNVAEGVNGLIKMGRKSRNGNGGWRSLRGVGFGSGSVEFGLI</sequence>
<feature type="domain" description="Smf/DprA SLOG" evidence="2">
    <location>
        <begin position="6"/>
        <end position="197"/>
    </location>
</feature>
<proteinExistence type="inferred from homology"/>
<gene>
    <name evidence="3" type="ORF">UW23_C0001G0043</name>
</gene>
<dbReference type="Proteomes" id="UP000034069">
    <property type="component" value="Unassembled WGS sequence"/>
</dbReference>
<dbReference type="GO" id="GO:0009294">
    <property type="term" value="P:DNA-mediated transformation"/>
    <property type="evidence" value="ECO:0007669"/>
    <property type="project" value="InterPro"/>
</dbReference>
<dbReference type="InterPro" id="IPR057666">
    <property type="entry name" value="DrpA_SLOG"/>
</dbReference>
<dbReference type="EMBL" id="LCHN01000001">
    <property type="protein sequence ID" value="KKT36433.1"/>
    <property type="molecule type" value="Genomic_DNA"/>
</dbReference>
<dbReference type="SUPFAM" id="SSF102405">
    <property type="entry name" value="MCP/YpsA-like"/>
    <property type="match status" value="1"/>
</dbReference>